<dbReference type="Pfam" id="PF02771">
    <property type="entry name" value="Acyl-CoA_dh_N"/>
    <property type="match status" value="1"/>
</dbReference>
<gene>
    <name evidence="9" type="ORF">METZ01_LOCUS28814</name>
</gene>
<evidence type="ECO:0000256" key="1">
    <source>
        <dbReference type="ARBA" id="ARBA00001974"/>
    </source>
</evidence>
<dbReference type="InterPro" id="IPR046373">
    <property type="entry name" value="Acyl-CoA_Oxase/DH_mid-dom_sf"/>
</dbReference>
<comment type="cofactor">
    <cofactor evidence="1">
        <name>FAD</name>
        <dbReference type="ChEBI" id="CHEBI:57692"/>
    </cofactor>
</comment>
<dbReference type="GO" id="GO:0050660">
    <property type="term" value="F:flavin adenine dinucleotide binding"/>
    <property type="evidence" value="ECO:0007669"/>
    <property type="project" value="InterPro"/>
</dbReference>
<dbReference type="InterPro" id="IPR036250">
    <property type="entry name" value="AcylCo_DH-like_C"/>
</dbReference>
<dbReference type="FunFam" id="2.40.110.10:FF:000011">
    <property type="entry name" value="Acyl-CoA dehydrogenase FadE34"/>
    <property type="match status" value="1"/>
</dbReference>
<evidence type="ECO:0000313" key="9">
    <source>
        <dbReference type="EMBL" id="SUZ75960.1"/>
    </source>
</evidence>
<dbReference type="PANTHER" id="PTHR43292">
    <property type="entry name" value="ACYL-COA DEHYDROGENASE"/>
    <property type="match status" value="1"/>
</dbReference>
<dbReference type="InterPro" id="IPR009100">
    <property type="entry name" value="AcylCoA_DH/oxidase_NM_dom_sf"/>
</dbReference>
<dbReference type="Pfam" id="PF02770">
    <property type="entry name" value="Acyl-CoA_dh_M"/>
    <property type="match status" value="1"/>
</dbReference>
<dbReference type="InterPro" id="IPR006091">
    <property type="entry name" value="Acyl-CoA_Oxase/DH_mid-dom"/>
</dbReference>
<keyword evidence="4" id="KW-0274">FAD</keyword>
<evidence type="ECO:0000256" key="3">
    <source>
        <dbReference type="ARBA" id="ARBA00022630"/>
    </source>
</evidence>
<proteinExistence type="inferred from homology"/>
<evidence type="ECO:0000259" key="6">
    <source>
        <dbReference type="Pfam" id="PF00441"/>
    </source>
</evidence>
<evidence type="ECO:0000256" key="2">
    <source>
        <dbReference type="ARBA" id="ARBA00009347"/>
    </source>
</evidence>
<dbReference type="InterPro" id="IPR013786">
    <property type="entry name" value="AcylCoA_DH/ox_N"/>
</dbReference>
<dbReference type="AlphaFoldDB" id="A0A381QAA9"/>
<accession>A0A381QAA9</accession>
<dbReference type="GO" id="GO:0005886">
    <property type="term" value="C:plasma membrane"/>
    <property type="evidence" value="ECO:0007669"/>
    <property type="project" value="TreeGrafter"/>
</dbReference>
<evidence type="ECO:0000259" key="7">
    <source>
        <dbReference type="Pfam" id="PF02770"/>
    </source>
</evidence>
<organism evidence="9">
    <name type="scientific">marine metagenome</name>
    <dbReference type="NCBI Taxonomy" id="408172"/>
    <lineage>
        <taxon>unclassified sequences</taxon>
        <taxon>metagenomes</taxon>
        <taxon>ecological metagenomes</taxon>
    </lineage>
</organism>
<evidence type="ECO:0000256" key="4">
    <source>
        <dbReference type="ARBA" id="ARBA00022827"/>
    </source>
</evidence>
<evidence type="ECO:0000256" key="5">
    <source>
        <dbReference type="ARBA" id="ARBA00023002"/>
    </source>
</evidence>
<reference evidence="9" key="1">
    <citation type="submission" date="2018-05" db="EMBL/GenBank/DDBJ databases">
        <authorList>
            <person name="Lanie J.A."/>
            <person name="Ng W.-L."/>
            <person name="Kazmierczak K.M."/>
            <person name="Andrzejewski T.M."/>
            <person name="Davidsen T.M."/>
            <person name="Wayne K.J."/>
            <person name="Tettelin H."/>
            <person name="Glass J.I."/>
            <person name="Rusch D."/>
            <person name="Podicherti R."/>
            <person name="Tsui H.-C.T."/>
            <person name="Winkler M.E."/>
        </authorList>
    </citation>
    <scope>NUCLEOTIDE SEQUENCE</scope>
</reference>
<sequence>MSDTANTVTGNEAAEIDSALDALLADNDPKKMSYEDFRGAQYDHGLAWVYFDKGFGGLGVSPGLQRQVDVRIREAGASPMKAAMFFMHLAGPTIHTHGSEETKQRLLRPMFTGEERWCQLFSEPGAGSDFAGLATRAVKDGDSWIVNGQKVWNTMAHLGDWGMLVTRTDPEMPKHRGMTYFAVDMKSQGVDVQPLRQITGEAEFNEVFLTDVEIPDTNRIGDVGDGWRVSLTTLMNERNAIGGGSGGGPPKAGSGPVSILLKMWKETPDEQRNSVTLDRIMRLYVRAEAQRLTNIRAGQNRRKGNPGPEMSIAKLAFAELNQDLLTAAVDMMGMAGQVGCDYTFRRPEDLSVDGSETGIQHGFLRVRANSIEGGTSEIMRNILGEQVLGLPGEPRLDKDIPWIEVPRS</sequence>
<dbReference type="SUPFAM" id="SSF56645">
    <property type="entry name" value="Acyl-CoA dehydrogenase NM domain-like"/>
    <property type="match status" value="1"/>
</dbReference>
<dbReference type="InterPro" id="IPR052161">
    <property type="entry name" value="Mycobact_Acyl-CoA_DH"/>
</dbReference>
<dbReference type="EMBL" id="UINC01001261">
    <property type="protein sequence ID" value="SUZ75960.1"/>
    <property type="molecule type" value="Genomic_DNA"/>
</dbReference>
<dbReference type="InterPro" id="IPR009075">
    <property type="entry name" value="AcylCo_DH/oxidase_C"/>
</dbReference>
<dbReference type="Gene3D" id="1.20.140.10">
    <property type="entry name" value="Butyryl-CoA Dehydrogenase, subunit A, domain 3"/>
    <property type="match status" value="1"/>
</dbReference>
<dbReference type="SUPFAM" id="SSF47203">
    <property type="entry name" value="Acyl-CoA dehydrogenase C-terminal domain-like"/>
    <property type="match status" value="1"/>
</dbReference>
<evidence type="ECO:0008006" key="10">
    <source>
        <dbReference type="Google" id="ProtNLM"/>
    </source>
</evidence>
<feature type="domain" description="Acyl-CoA dehydrogenase/oxidase C-terminal" evidence="6">
    <location>
        <begin position="224"/>
        <end position="387"/>
    </location>
</feature>
<dbReference type="GO" id="GO:0016627">
    <property type="term" value="F:oxidoreductase activity, acting on the CH-CH group of donors"/>
    <property type="evidence" value="ECO:0007669"/>
    <property type="project" value="InterPro"/>
</dbReference>
<feature type="domain" description="Acyl-CoA dehydrogenase/oxidase N-terminal" evidence="8">
    <location>
        <begin position="41"/>
        <end position="114"/>
    </location>
</feature>
<feature type="domain" description="Acyl-CoA oxidase/dehydrogenase middle" evidence="7">
    <location>
        <begin position="118"/>
        <end position="212"/>
    </location>
</feature>
<name>A0A381QAA9_9ZZZZ</name>
<dbReference type="Pfam" id="PF00441">
    <property type="entry name" value="Acyl-CoA_dh_1"/>
    <property type="match status" value="1"/>
</dbReference>
<dbReference type="Gene3D" id="2.40.110.10">
    <property type="entry name" value="Butyryl-CoA Dehydrogenase, subunit A, domain 2"/>
    <property type="match status" value="1"/>
</dbReference>
<dbReference type="InterPro" id="IPR037069">
    <property type="entry name" value="AcylCoA_DH/ox_N_sf"/>
</dbReference>
<protein>
    <recommendedName>
        <fullName evidence="10">Acyl-CoA dehydrogenase</fullName>
    </recommendedName>
</protein>
<comment type="similarity">
    <text evidence="2">Belongs to the acyl-CoA dehydrogenase family.</text>
</comment>
<dbReference type="Gene3D" id="1.10.540.10">
    <property type="entry name" value="Acyl-CoA dehydrogenase/oxidase, N-terminal domain"/>
    <property type="match status" value="1"/>
</dbReference>
<keyword evidence="5" id="KW-0560">Oxidoreductase</keyword>
<evidence type="ECO:0000259" key="8">
    <source>
        <dbReference type="Pfam" id="PF02771"/>
    </source>
</evidence>
<dbReference type="PANTHER" id="PTHR43292:SF4">
    <property type="entry name" value="ACYL-COA DEHYDROGENASE FADE34"/>
    <property type="match status" value="1"/>
</dbReference>
<keyword evidence="3" id="KW-0285">Flavoprotein</keyword>